<dbReference type="Gene3D" id="3.40.190.10">
    <property type="entry name" value="Periplasmic binding protein-like II"/>
    <property type="match status" value="2"/>
</dbReference>
<dbReference type="EMBL" id="AQQV01000002">
    <property type="protein sequence ID" value="ORE87102.1"/>
    <property type="molecule type" value="Genomic_DNA"/>
</dbReference>
<evidence type="ECO:0000256" key="5">
    <source>
        <dbReference type="SAM" id="SignalP"/>
    </source>
</evidence>
<evidence type="ECO:0000313" key="6">
    <source>
        <dbReference type="EMBL" id="ORE87102.1"/>
    </source>
</evidence>
<dbReference type="InterPro" id="IPR044084">
    <property type="entry name" value="AvModA-like_subst-bd"/>
</dbReference>
<feature type="binding site" evidence="4">
    <location>
        <position position="61"/>
    </location>
    <ligand>
        <name>molybdate</name>
        <dbReference type="ChEBI" id="CHEBI:36264"/>
    </ligand>
</feature>
<evidence type="ECO:0000256" key="4">
    <source>
        <dbReference type="PIRSR" id="PIRSR004846-1"/>
    </source>
</evidence>
<protein>
    <submittedName>
        <fullName evidence="6">Molybdenum ABC transporter periplasmic molybdate-binding protein</fullName>
    </submittedName>
</protein>
<sequence length="252" mass="27782">MMTRPAKLIGLICLFSVLSSAARADSAHVAVASNFAPALSEIAQAFEQQQHHHLKISPGSSGKLYAQIIHGAPFDVFFSADQRKPIALQERGIGNQRQTYATGRLVLWSLRDDLTLEHARALTAQPWQRLALANPRLAPYGLAATQVLEHLGLHAKTRARWVQGENIAQTYQFVATGNADLGFIALAQWRQQAPPNRGHAWIIPSSWHDPIHQDALLITDNAAARSLLEFMRSASAQAIMQRYGYALESPPE</sequence>
<organism evidence="6 7">
    <name type="scientific">Oceanococcus atlanticus</name>
    <dbReference type="NCBI Taxonomy" id="1317117"/>
    <lineage>
        <taxon>Bacteria</taxon>
        <taxon>Pseudomonadati</taxon>
        <taxon>Pseudomonadota</taxon>
        <taxon>Gammaproteobacteria</taxon>
        <taxon>Chromatiales</taxon>
        <taxon>Oceanococcaceae</taxon>
        <taxon>Oceanococcus</taxon>
    </lineage>
</organism>
<dbReference type="CDD" id="cd13539">
    <property type="entry name" value="PBP2_AvModA"/>
    <property type="match status" value="1"/>
</dbReference>
<dbReference type="SUPFAM" id="SSF53850">
    <property type="entry name" value="Periplasmic binding protein-like II"/>
    <property type="match status" value="1"/>
</dbReference>
<evidence type="ECO:0000256" key="3">
    <source>
        <dbReference type="ARBA" id="ARBA00022729"/>
    </source>
</evidence>
<dbReference type="Proteomes" id="UP000192342">
    <property type="component" value="Unassembled WGS sequence"/>
</dbReference>
<reference evidence="6 7" key="1">
    <citation type="submission" date="2013-04" db="EMBL/GenBank/DDBJ databases">
        <title>Oceanococcus atlanticus 22II-S10r2 Genome Sequencing.</title>
        <authorList>
            <person name="Lai Q."/>
            <person name="Li G."/>
            <person name="Shao Z."/>
        </authorList>
    </citation>
    <scope>NUCLEOTIDE SEQUENCE [LARGE SCALE GENOMIC DNA]</scope>
    <source>
        <strain evidence="6 7">22II-S10r2</strain>
    </source>
</reference>
<dbReference type="GO" id="GO:0030973">
    <property type="term" value="F:molybdate ion binding"/>
    <property type="evidence" value="ECO:0007669"/>
    <property type="project" value="InterPro"/>
</dbReference>
<evidence type="ECO:0000313" key="7">
    <source>
        <dbReference type="Proteomes" id="UP000192342"/>
    </source>
</evidence>
<feature type="signal peptide" evidence="5">
    <location>
        <begin position="1"/>
        <end position="24"/>
    </location>
</feature>
<keyword evidence="3 5" id="KW-0732">Signal</keyword>
<dbReference type="PANTHER" id="PTHR30632">
    <property type="entry name" value="MOLYBDATE-BINDING PERIPLASMIC PROTEIN"/>
    <property type="match status" value="1"/>
</dbReference>
<accession>A0A1Y1SEZ3</accession>
<dbReference type="GO" id="GO:0046872">
    <property type="term" value="F:metal ion binding"/>
    <property type="evidence" value="ECO:0007669"/>
    <property type="project" value="UniProtKB-KW"/>
</dbReference>
<gene>
    <name evidence="6" type="ORF">ATO7_08682</name>
</gene>
<name>A0A1Y1SEZ3_9GAMM</name>
<feature type="binding site" evidence="4">
    <location>
        <position position="167"/>
    </location>
    <ligand>
        <name>molybdate</name>
        <dbReference type="ChEBI" id="CHEBI:36264"/>
    </ligand>
</feature>
<dbReference type="AlphaFoldDB" id="A0A1Y1SEZ3"/>
<dbReference type="PIRSF" id="PIRSF004846">
    <property type="entry name" value="ModA"/>
    <property type="match status" value="1"/>
</dbReference>
<dbReference type="NCBIfam" id="TIGR01256">
    <property type="entry name" value="modA"/>
    <property type="match status" value="1"/>
</dbReference>
<dbReference type="PANTHER" id="PTHR30632:SF14">
    <property type="entry name" value="TUNGSTATE_MOLYBDATE_CHROMATE-BINDING PROTEIN MODA"/>
    <property type="match status" value="1"/>
</dbReference>
<keyword evidence="7" id="KW-1185">Reference proteome</keyword>
<dbReference type="STRING" id="1317117.ATO7_08682"/>
<feature type="chain" id="PRO_5013276831" evidence="5">
    <location>
        <begin position="25"/>
        <end position="252"/>
    </location>
</feature>
<proteinExistence type="inferred from homology"/>
<comment type="similarity">
    <text evidence="1">Belongs to the bacterial solute-binding protein ModA family.</text>
</comment>
<keyword evidence="2 4" id="KW-0479">Metal-binding</keyword>
<dbReference type="GO" id="GO:0015689">
    <property type="term" value="P:molybdate ion transport"/>
    <property type="evidence" value="ECO:0007669"/>
    <property type="project" value="InterPro"/>
</dbReference>
<dbReference type="RefSeq" id="WP_240499450.1">
    <property type="nucleotide sequence ID" value="NZ_AQQV01000002.1"/>
</dbReference>
<evidence type="ECO:0000256" key="1">
    <source>
        <dbReference type="ARBA" id="ARBA00009175"/>
    </source>
</evidence>
<comment type="caution">
    <text evidence="6">The sequence shown here is derived from an EMBL/GenBank/DDBJ whole genome shotgun (WGS) entry which is preliminary data.</text>
</comment>
<evidence type="ECO:0000256" key="2">
    <source>
        <dbReference type="ARBA" id="ARBA00022723"/>
    </source>
</evidence>
<keyword evidence="4" id="KW-0500">Molybdenum</keyword>
<dbReference type="Pfam" id="PF13531">
    <property type="entry name" value="SBP_bac_11"/>
    <property type="match status" value="1"/>
</dbReference>
<dbReference type="InterPro" id="IPR050682">
    <property type="entry name" value="ModA/WtpA"/>
</dbReference>
<dbReference type="InterPro" id="IPR005950">
    <property type="entry name" value="ModA"/>
</dbReference>